<evidence type="ECO:0000313" key="18">
    <source>
        <dbReference type="EMBL" id="QAV21823.1"/>
    </source>
</evidence>
<dbReference type="SMART" id="SM00478">
    <property type="entry name" value="ENDO3c"/>
    <property type="match status" value="1"/>
</dbReference>
<dbReference type="GO" id="GO:0034039">
    <property type="term" value="F:8-oxo-7,8-dihydroguanine DNA N-glycosylase activity"/>
    <property type="evidence" value="ECO:0007669"/>
    <property type="project" value="TreeGrafter"/>
</dbReference>
<dbReference type="OrthoDB" id="9802365at2"/>
<dbReference type="GO" id="GO:0006284">
    <property type="term" value="P:base-excision repair"/>
    <property type="evidence" value="ECO:0007669"/>
    <property type="project" value="InterPro"/>
</dbReference>
<dbReference type="Gene3D" id="1.10.1670.10">
    <property type="entry name" value="Helix-hairpin-Helix base-excision DNA repair enzymes (C-terminal)"/>
    <property type="match status" value="1"/>
</dbReference>
<dbReference type="Pfam" id="PF00633">
    <property type="entry name" value="HHH"/>
    <property type="match status" value="1"/>
</dbReference>
<keyword evidence="12" id="KW-0238">DNA-binding</keyword>
<evidence type="ECO:0000259" key="17">
    <source>
        <dbReference type="SMART" id="SM00478"/>
    </source>
</evidence>
<protein>
    <recommendedName>
        <fullName evidence="5">Adenine DNA glycosylase</fullName>
        <ecNumber evidence="4">3.2.2.31</ecNumber>
    </recommendedName>
</protein>
<dbReference type="GO" id="GO:0006298">
    <property type="term" value="P:mismatch repair"/>
    <property type="evidence" value="ECO:0007669"/>
    <property type="project" value="TreeGrafter"/>
</dbReference>
<evidence type="ECO:0000256" key="6">
    <source>
        <dbReference type="ARBA" id="ARBA00022485"/>
    </source>
</evidence>
<dbReference type="InterPro" id="IPR005760">
    <property type="entry name" value="A/G_AdeGlyc_MutY"/>
</dbReference>
<dbReference type="AlphaFoldDB" id="A0A410X5A7"/>
<dbReference type="SUPFAM" id="SSF48150">
    <property type="entry name" value="DNA-glycosylase"/>
    <property type="match status" value="1"/>
</dbReference>
<dbReference type="CDD" id="cd00056">
    <property type="entry name" value="ENDO3c"/>
    <property type="match status" value="1"/>
</dbReference>
<comment type="similarity">
    <text evidence="3">Belongs to the Nth/MutY family.</text>
</comment>
<dbReference type="EC" id="3.2.2.31" evidence="4"/>
<dbReference type="RefSeq" id="WP_129112584.1">
    <property type="nucleotide sequence ID" value="NZ_CP026520.1"/>
</dbReference>
<dbReference type="GO" id="GO:0035485">
    <property type="term" value="F:adenine/guanine mispair binding"/>
    <property type="evidence" value="ECO:0007669"/>
    <property type="project" value="TreeGrafter"/>
</dbReference>
<gene>
    <name evidence="18" type="primary">mutY</name>
    <name evidence="18" type="ORF">PC41400_27725</name>
</gene>
<dbReference type="SMART" id="SM00525">
    <property type="entry name" value="FES"/>
    <property type="match status" value="1"/>
</dbReference>
<dbReference type="InterPro" id="IPR000445">
    <property type="entry name" value="HhH_motif"/>
</dbReference>
<evidence type="ECO:0000256" key="2">
    <source>
        <dbReference type="ARBA" id="ARBA00001966"/>
    </source>
</evidence>
<keyword evidence="13" id="KW-0234">DNA repair</keyword>
<dbReference type="InterPro" id="IPR015797">
    <property type="entry name" value="NUDIX_hydrolase-like_dom_sf"/>
</dbReference>
<feature type="compositionally biased region" description="Low complexity" evidence="16">
    <location>
        <begin position="344"/>
        <end position="354"/>
    </location>
</feature>
<evidence type="ECO:0000313" key="19">
    <source>
        <dbReference type="Proteomes" id="UP000288943"/>
    </source>
</evidence>
<keyword evidence="6" id="KW-0004">4Fe-4S</keyword>
<comment type="function">
    <text evidence="15">Base excision repair (BER) glycosylase that initiates repair of A:oxoG to C:G by removing the inappropriately paired adenine base from the DNA backbone, generating an abasic site product. 8-oxoguanine (oxoG) is a genotoxic DNA lesion resulting from oxidation of guanine; this residue is misread by replicative DNA polymerases, that insert adenine instead of cytosine opposite the oxidized damaged base. Shows a powerful dicrimination of A versus C, since it does not cleave cytosine in oxoG:C pairs. May also be able to remove adenine from A:G mispairs, although this activity may not be physiologically relevant.</text>
</comment>
<dbReference type="PANTHER" id="PTHR42944">
    <property type="entry name" value="ADENINE DNA GLYCOSYLASE"/>
    <property type="match status" value="1"/>
</dbReference>
<dbReference type="Proteomes" id="UP000288943">
    <property type="component" value="Chromosome"/>
</dbReference>
<dbReference type="GO" id="GO:0051539">
    <property type="term" value="F:4 iron, 4 sulfur cluster binding"/>
    <property type="evidence" value="ECO:0007669"/>
    <property type="project" value="UniProtKB-KW"/>
</dbReference>
<evidence type="ECO:0000256" key="12">
    <source>
        <dbReference type="ARBA" id="ARBA00023125"/>
    </source>
</evidence>
<sequence length="446" mass="49020">MEYPTEQKRFFSANLLAWYLIHRRDLPWRRSRNPYYIWISEVMLQQTRVDTVIPYFHRFVDLFPTVEALAEAPEDEVLKAWEGLGYYSRARNLQQAVREVHERYGGIVPDTKEDISSLRGVGPYTSGAILSIAYNKPEPAVDGNVMRVLSRYFLIEDDIAKPAARVGMERLARDLIPEGSAGDFNQALMELGAMVCTPRSPQCLTCPVMDHCSGRLAGREETLPVKSKAKPPKPERRLVALIEGEGENAGRILIRQRPQEGLLARMWELPHVELRAAASGGARGSLAAAEPPGPAGGPGLLLAAADEAAAASAGADSPAEAQPAAGSAAAGPEAPAKRGRRGKAAAAGSEAPAAWPGDAHSMEQLRIALAEEEHVDVLPQGWIADTNHTFSHLYWDMKVYRCRLGGQGGAPAGQLPYRYRWMSPEELERYAFPNVFLRVLKMYAEE</sequence>
<evidence type="ECO:0000256" key="5">
    <source>
        <dbReference type="ARBA" id="ARBA00022023"/>
    </source>
</evidence>
<dbReference type="CDD" id="cd03431">
    <property type="entry name" value="NUDIX_DNA_Glycosylase_C-MutY"/>
    <property type="match status" value="1"/>
</dbReference>
<keyword evidence="14" id="KW-0326">Glycosidase</keyword>
<dbReference type="FunFam" id="1.10.1670.10:FF:000002">
    <property type="entry name" value="Adenine DNA glycosylase"/>
    <property type="match status" value="1"/>
</dbReference>
<evidence type="ECO:0000256" key="7">
    <source>
        <dbReference type="ARBA" id="ARBA00022723"/>
    </source>
</evidence>
<keyword evidence="10" id="KW-0408">Iron</keyword>
<evidence type="ECO:0000256" key="11">
    <source>
        <dbReference type="ARBA" id="ARBA00023014"/>
    </source>
</evidence>
<dbReference type="Pfam" id="PF14815">
    <property type="entry name" value="NUDIX_4"/>
    <property type="match status" value="1"/>
</dbReference>
<comment type="cofactor">
    <cofactor evidence="2">
        <name>[4Fe-4S] cluster</name>
        <dbReference type="ChEBI" id="CHEBI:49883"/>
    </cofactor>
</comment>
<evidence type="ECO:0000256" key="9">
    <source>
        <dbReference type="ARBA" id="ARBA00022801"/>
    </source>
</evidence>
<reference evidence="18 19" key="1">
    <citation type="submission" date="2018-01" db="EMBL/GenBank/DDBJ databases">
        <title>The whole genome sequencing and assembly of Paenibacillus chitinolyticus KCCM 41400 strain.</title>
        <authorList>
            <person name="Kim J.-Y."/>
            <person name="Park M.-K."/>
            <person name="Lee Y.-J."/>
            <person name="Yi H."/>
            <person name="Bahn Y.-S."/>
            <person name="Kim J.F."/>
            <person name="Lee D.-W."/>
        </authorList>
    </citation>
    <scope>NUCLEOTIDE SEQUENCE [LARGE SCALE GENOMIC DNA]</scope>
    <source>
        <strain evidence="18 19">KCCM 41400</strain>
    </source>
</reference>
<dbReference type="InterPro" id="IPR003265">
    <property type="entry name" value="HhH-GPD_domain"/>
</dbReference>
<keyword evidence="11" id="KW-0411">Iron-sulfur</keyword>
<dbReference type="EMBL" id="CP026520">
    <property type="protein sequence ID" value="QAV21823.1"/>
    <property type="molecule type" value="Genomic_DNA"/>
</dbReference>
<dbReference type="SUPFAM" id="SSF55811">
    <property type="entry name" value="Nudix"/>
    <property type="match status" value="2"/>
</dbReference>
<evidence type="ECO:0000256" key="13">
    <source>
        <dbReference type="ARBA" id="ARBA00023204"/>
    </source>
</evidence>
<evidence type="ECO:0000256" key="10">
    <source>
        <dbReference type="ARBA" id="ARBA00023004"/>
    </source>
</evidence>
<dbReference type="Gene3D" id="3.90.79.10">
    <property type="entry name" value="Nucleoside Triphosphate Pyrophosphohydrolase"/>
    <property type="match status" value="1"/>
</dbReference>
<dbReference type="GO" id="GO:0000701">
    <property type="term" value="F:purine-specific mismatch base pair DNA N-glycosylase activity"/>
    <property type="evidence" value="ECO:0007669"/>
    <property type="project" value="UniProtKB-EC"/>
</dbReference>
<proteinExistence type="inferred from homology"/>
<dbReference type="InterPro" id="IPR023170">
    <property type="entry name" value="HhH_base_excis_C"/>
</dbReference>
<evidence type="ECO:0000256" key="16">
    <source>
        <dbReference type="SAM" id="MobiDB-lite"/>
    </source>
</evidence>
<dbReference type="Gene3D" id="1.10.340.30">
    <property type="entry name" value="Hypothetical protein, domain 2"/>
    <property type="match status" value="1"/>
</dbReference>
<evidence type="ECO:0000256" key="15">
    <source>
        <dbReference type="ARBA" id="ARBA00058550"/>
    </source>
</evidence>
<dbReference type="GO" id="GO:0046872">
    <property type="term" value="F:metal ion binding"/>
    <property type="evidence" value="ECO:0007669"/>
    <property type="project" value="UniProtKB-KW"/>
</dbReference>
<dbReference type="GeneID" id="95378582"/>
<dbReference type="PANTHER" id="PTHR42944:SF1">
    <property type="entry name" value="ADENINE DNA GLYCOSYLASE"/>
    <property type="match status" value="1"/>
</dbReference>
<organism evidence="18 19">
    <name type="scientific">Paenibacillus chitinolyticus</name>
    <dbReference type="NCBI Taxonomy" id="79263"/>
    <lineage>
        <taxon>Bacteria</taxon>
        <taxon>Bacillati</taxon>
        <taxon>Bacillota</taxon>
        <taxon>Bacilli</taxon>
        <taxon>Bacillales</taxon>
        <taxon>Paenibacillaceae</taxon>
        <taxon>Paenibacillus</taxon>
    </lineage>
</organism>
<name>A0A410X5A7_9BACL</name>
<feature type="domain" description="HhH-GPD" evidence="17">
    <location>
        <begin position="43"/>
        <end position="194"/>
    </location>
</feature>
<evidence type="ECO:0000256" key="1">
    <source>
        <dbReference type="ARBA" id="ARBA00000843"/>
    </source>
</evidence>
<dbReference type="KEGG" id="pchi:PC41400_27725"/>
<keyword evidence="7" id="KW-0479">Metal-binding</keyword>
<feature type="compositionally biased region" description="Low complexity" evidence="16">
    <location>
        <begin position="313"/>
        <end position="334"/>
    </location>
</feature>
<evidence type="ECO:0000256" key="8">
    <source>
        <dbReference type="ARBA" id="ARBA00022763"/>
    </source>
</evidence>
<dbReference type="InterPro" id="IPR003651">
    <property type="entry name" value="Endonuclease3_FeS-loop_motif"/>
</dbReference>
<keyword evidence="8" id="KW-0227">DNA damage</keyword>
<evidence type="ECO:0000256" key="4">
    <source>
        <dbReference type="ARBA" id="ARBA00012045"/>
    </source>
</evidence>
<keyword evidence="9" id="KW-0378">Hydrolase</keyword>
<comment type="catalytic activity">
    <reaction evidence="1">
        <text>Hydrolyzes free adenine bases from 7,8-dihydro-8-oxoguanine:adenine mismatched double-stranded DNA, leaving an apurinic site.</text>
        <dbReference type="EC" id="3.2.2.31"/>
    </reaction>
</comment>
<dbReference type="NCBIfam" id="TIGR01084">
    <property type="entry name" value="mutY"/>
    <property type="match status" value="1"/>
</dbReference>
<dbReference type="InterPro" id="IPR029119">
    <property type="entry name" value="MutY_C"/>
</dbReference>
<dbReference type="InterPro" id="IPR011257">
    <property type="entry name" value="DNA_glycosylase"/>
</dbReference>
<dbReference type="InterPro" id="IPR044298">
    <property type="entry name" value="MIG/MutY"/>
</dbReference>
<evidence type="ECO:0000256" key="14">
    <source>
        <dbReference type="ARBA" id="ARBA00023295"/>
    </source>
</evidence>
<evidence type="ECO:0000256" key="3">
    <source>
        <dbReference type="ARBA" id="ARBA00008343"/>
    </source>
</evidence>
<dbReference type="GO" id="GO:0032357">
    <property type="term" value="F:oxidized purine DNA binding"/>
    <property type="evidence" value="ECO:0007669"/>
    <property type="project" value="TreeGrafter"/>
</dbReference>
<feature type="region of interest" description="Disordered" evidence="16">
    <location>
        <begin position="313"/>
        <end position="357"/>
    </location>
</feature>
<accession>A0A410X5A7</accession>
<dbReference type="Pfam" id="PF00730">
    <property type="entry name" value="HhH-GPD"/>
    <property type="match status" value="1"/>
</dbReference>
<dbReference type="FunFam" id="1.10.340.30:FF:000010">
    <property type="entry name" value="Adenine DNA glycosylase"/>
    <property type="match status" value="1"/>
</dbReference>
<dbReference type="Pfam" id="PF10576">
    <property type="entry name" value="EndIII_4Fe-2S"/>
    <property type="match status" value="1"/>
</dbReference>